<dbReference type="GO" id="GO:0009380">
    <property type="term" value="C:excinuclease repair complex"/>
    <property type="evidence" value="ECO:0007669"/>
    <property type="project" value="InterPro"/>
</dbReference>
<dbReference type="GO" id="GO:0006289">
    <property type="term" value="P:nucleotide-excision repair"/>
    <property type="evidence" value="ECO:0007669"/>
    <property type="project" value="InterPro"/>
</dbReference>
<dbReference type="Pfam" id="PF01541">
    <property type="entry name" value="GIY-YIG"/>
    <property type="match status" value="1"/>
</dbReference>
<keyword evidence="1" id="KW-0963">Cytoplasm</keyword>
<keyword evidence="2" id="KW-0227">DNA damage</keyword>
<evidence type="ECO:0000313" key="9">
    <source>
        <dbReference type="EMBL" id="CAB4787513.1"/>
    </source>
</evidence>
<dbReference type="InterPro" id="IPR047296">
    <property type="entry name" value="GIY-YIG_UvrC_Cho"/>
</dbReference>
<protein>
    <submittedName>
        <fullName evidence="9">Unannotated protein</fullName>
    </submittedName>
</protein>
<dbReference type="Pfam" id="PF08459">
    <property type="entry name" value="UvrC_RNaseH_dom"/>
    <property type="match status" value="1"/>
</dbReference>
<feature type="domain" description="GIY-YIG" evidence="7">
    <location>
        <begin position="9"/>
        <end position="88"/>
    </location>
</feature>
<proteinExistence type="inferred from homology"/>
<dbReference type="EMBL" id="CAFAAB010000102">
    <property type="protein sequence ID" value="CAB4787513.1"/>
    <property type="molecule type" value="Genomic_DNA"/>
</dbReference>
<dbReference type="SUPFAM" id="SSF82771">
    <property type="entry name" value="GIY-YIG endonuclease"/>
    <property type="match status" value="1"/>
</dbReference>
<dbReference type="InterPro" id="IPR000305">
    <property type="entry name" value="GIY-YIG_endonuc"/>
</dbReference>
<evidence type="ECO:0000259" key="8">
    <source>
        <dbReference type="PROSITE" id="PS50165"/>
    </source>
</evidence>
<dbReference type="NCBIfam" id="TIGR00194">
    <property type="entry name" value="uvrC"/>
    <property type="match status" value="1"/>
</dbReference>
<dbReference type="InterPro" id="IPR036876">
    <property type="entry name" value="UVR_dom_sf"/>
</dbReference>
<sequence length="619" mass="68832">MEKPLGIPPESGCYIFRDRFQSVIYVGKAKNLTSRLGSYFGSPKQMTQKTIALMEMAAEVEWIVTGTEVAALILENDLIKKHQPRFNIRLKDDKSYPYLAVDMRQTFPTPFMTRSAKQRGVRYFGPFIQARSARIMLDEVLQIAPLRTCSTAKFQAHERRGRACLLYDIGKCSGPCVGAVDKTDYDNLVSTFVKFFSGQSKELRDRIESEMQRASDSRDYEAAARARDALFALEKASQEQLVVLDDQTNLDAITVSRADARAVVSCFFVRHGRIVGRANKLFDVGFDTSGSDVVETFIVGHYEKDSVPDHVITNVELVDTVLLGDYLSSLSEHVVRVSGPRGDRQRSVIKLGESDGATVLKRDSLRRQSDHNVRSQALIELGASLGLSTPPYRIECFDMSHLQGTNYVGSMVVIVDGLPQKSGYRHFNVKTVLGNDDAGAMREVLTRRLHYLLPGNEDPRFPRPDLIVVDGGLPQLSAATDAVEHLGLSGTVELVALAKREELLYRPGSSLPIRLDRGSEALYMLQRLRDEAHRFAITFHRSKRGASMVSTTLDTVPGLGPARRKKLLDTFGSMKSIRALSIEALLDLGWLPAAVARALYDHLHETGVPRLEKGSVPDE</sequence>
<dbReference type="InterPro" id="IPR038476">
    <property type="entry name" value="UvrC_RNase_H_dom_sf"/>
</dbReference>
<dbReference type="GO" id="GO:0009381">
    <property type="term" value="F:excinuclease ABC activity"/>
    <property type="evidence" value="ECO:0007669"/>
    <property type="project" value="InterPro"/>
</dbReference>
<dbReference type="PANTHER" id="PTHR30562:SF1">
    <property type="entry name" value="UVRABC SYSTEM PROTEIN C"/>
    <property type="match status" value="1"/>
</dbReference>
<evidence type="ECO:0000256" key="2">
    <source>
        <dbReference type="ARBA" id="ARBA00022763"/>
    </source>
</evidence>
<dbReference type="PROSITE" id="PS50151">
    <property type="entry name" value="UVR"/>
    <property type="match status" value="1"/>
</dbReference>
<dbReference type="InterPro" id="IPR050066">
    <property type="entry name" value="UvrABC_protein_C"/>
</dbReference>
<organism evidence="9">
    <name type="scientific">freshwater metagenome</name>
    <dbReference type="NCBI Taxonomy" id="449393"/>
    <lineage>
        <taxon>unclassified sequences</taxon>
        <taxon>metagenomes</taxon>
        <taxon>ecological metagenomes</taxon>
    </lineage>
</organism>
<evidence type="ECO:0000256" key="5">
    <source>
        <dbReference type="ARBA" id="ARBA00023204"/>
    </source>
</evidence>
<dbReference type="SMART" id="SM00465">
    <property type="entry name" value="GIYc"/>
    <property type="match status" value="1"/>
</dbReference>
<dbReference type="Pfam" id="PF22920">
    <property type="entry name" value="UvrC_RNaseH"/>
    <property type="match status" value="1"/>
</dbReference>
<feature type="domain" description="UVR" evidence="6">
    <location>
        <begin position="201"/>
        <end position="236"/>
    </location>
</feature>
<reference evidence="9" key="1">
    <citation type="submission" date="2020-05" db="EMBL/GenBank/DDBJ databases">
        <authorList>
            <person name="Chiriac C."/>
            <person name="Salcher M."/>
            <person name="Ghai R."/>
            <person name="Kavagutti S V."/>
        </authorList>
    </citation>
    <scope>NUCLEOTIDE SEQUENCE</scope>
</reference>
<dbReference type="InterPro" id="IPR001162">
    <property type="entry name" value="UvrC_RNase_H_dom"/>
</dbReference>
<keyword evidence="4" id="KW-0267">Excision nuclease</keyword>
<dbReference type="Gene3D" id="1.10.150.20">
    <property type="entry name" value="5' to 3' exonuclease, C-terminal subdomain"/>
    <property type="match status" value="1"/>
</dbReference>
<feature type="domain" description="UvrC family homology region profile" evidence="8">
    <location>
        <begin position="262"/>
        <end position="483"/>
    </location>
</feature>
<dbReference type="SUPFAM" id="SSF46600">
    <property type="entry name" value="C-terminal UvrC-binding domain of UvrB"/>
    <property type="match status" value="1"/>
</dbReference>
<keyword evidence="3" id="KW-0228">DNA excision</keyword>
<dbReference type="PANTHER" id="PTHR30562">
    <property type="entry name" value="UVRC/OXIDOREDUCTASE"/>
    <property type="match status" value="1"/>
</dbReference>
<dbReference type="FunFam" id="3.40.1440.10:FF:000001">
    <property type="entry name" value="UvrABC system protein C"/>
    <property type="match status" value="1"/>
</dbReference>
<dbReference type="Gene3D" id="3.30.420.340">
    <property type="entry name" value="UvrC, RNAse H endonuclease domain"/>
    <property type="match status" value="1"/>
</dbReference>
<dbReference type="InterPro" id="IPR010994">
    <property type="entry name" value="RuvA_2-like"/>
</dbReference>
<name>A0A6J6WWA0_9ZZZZ</name>
<dbReference type="InterPro" id="IPR001943">
    <property type="entry name" value="UVR_dom"/>
</dbReference>
<evidence type="ECO:0000259" key="7">
    <source>
        <dbReference type="PROSITE" id="PS50164"/>
    </source>
</evidence>
<dbReference type="Gene3D" id="3.40.1440.10">
    <property type="entry name" value="GIY-YIG endonuclease"/>
    <property type="match status" value="1"/>
</dbReference>
<gene>
    <name evidence="9" type="ORF">UFOPK2958_00921</name>
</gene>
<keyword evidence="5" id="KW-0234">DNA repair</keyword>
<accession>A0A6J6WWA0</accession>
<dbReference type="InterPro" id="IPR035901">
    <property type="entry name" value="GIY-YIG_endonuc_sf"/>
</dbReference>
<dbReference type="InterPro" id="IPR004791">
    <property type="entry name" value="UvrC"/>
</dbReference>
<dbReference type="HAMAP" id="MF_00203">
    <property type="entry name" value="UvrC"/>
    <property type="match status" value="1"/>
</dbReference>
<dbReference type="AlphaFoldDB" id="A0A6J6WWA0"/>
<dbReference type="NCBIfam" id="NF001824">
    <property type="entry name" value="PRK00558.1-5"/>
    <property type="match status" value="1"/>
</dbReference>
<evidence type="ECO:0000256" key="3">
    <source>
        <dbReference type="ARBA" id="ARBA00022769"/>
    </source>
</evidence>
<dbReference type="PROSITE" id="PS50164">
    <property type="entry name" value="GIY_YIG"/>
    <property type="match status" value="1"/>
</dbReference>
<evidence type="ECO:0000256" key="4">
    <source>
        <dbReference type="ARBA" id="ARBA00022881"/>
    </source>
</evidence>
<evidence type="ECO:0000259" key="6">
    <source>
        <dbReference type="PROSITE" id="PS50151"/>
    </source>
</evidence>
<dbReference type="PROSITE" id="PS50165">
    <property type="entry name" value="UVRC"/>
    <property type="match status" value="1"/>
</dbReference>
<dbReference type="CDD" id="cd10434">
    <property type="entry name" value="GIY-YIG_UvrC_Cho"/>
    <property type="match status" value="1"/>
</dbReference>
<evidence type="ECO:0000256" key="1">
    <source>
        <dbReference type="ARBA" id="ARBA00022490"/>
    </source>
</evidence>
<dbReference type="SUPFAM" id="SSF47781">
    <property type="entry name" value="RuvA domain 2-like"/>
    <property type="match status" value="1"/>
</dbReference>